<dbReference type="SUPFAM" id="SSF57667">
    <property type="entry name" value="beta-beta-alpha zinc fingers"/>
    <property type="match status" value="2"/>
</dbReference>
<keyword evidence="8" id="KW-0539">Nucleus</keyword>
<evidence type="ECO:0000313" key="12">
    <source>
        <dbReference type="EMBL" id="KAK6185915.1"/>
    </source>
</evidence>
<feature type="domain" description="C2H2-type" evidence="11">
    <location>
        <begin position="505"/>
        <end position="528"/>
    </location>
</feature>
<reference evidence="12 13" key="1">
    <citation type="submission" date="2024-01" db="EMBL/GenBank/DDBJ databases">
        <title>The genome of the rayed Mediterranean limpet Patella caerulea (Linnaeus, 1758).</title>
        <authorList>
            <person name="Anh-Thu Weber A."/>
            <person name="Halstead-Nussloch G."/>
        </authorList>
    </citation>
    <scope>NUCLEOTIDE SEQUENCE [LARGE SCALE GENOMIC DNA]</scope>
    <source>
        <strain evidence="12">AATW-2023a</strain>
        <tissue evidence="12">Whole specimen</tissue>
    </source>
</reference>
<evidence type="ECO:0000256" key="7">
    <source>
        <dbReference type="ARBA" id="ARBA00023163"/>
    </source>
</evidence>
<feature type="domain" description="C2H2-type" evidence="11">
    <location>
        <begin position="566"/>
        <end position="593"/>
    </location>
</feature>
<dbReference type="Gene3D" id="3.30.160.60">
    <property type="entry name" value="Classic Zinc Finger"/>
    <property type="match status" value="3"/>
</dbReference>
<keyword evidence="7" id="KW-0804">Transcription</keyword>
<evidence type="ECO:0000256" key="1">
    <source>
        <dbReference type="ARBA" id="ARBA00004123"/>
    </source>
</evidence>
<keyword evidence="4 9" id="KW-0863">Zinc-finger</keyword>
<sequence length="660" mass="73138">MDRRKVLQNEENSTSNRDNSSLTLGTSSPDLTRMMTPTLSDDKTDTLSTDISLDFSCTEMSKFETDSMLNATFNPDRDIDRSPDTACLQLQSPSPLDLSITTSFENSLSDCGVSCFDSESGGKNAYSFSSNVNSTESDTFVNLDEGLTIDTLSKPDLSKVVPSTSIGVTHPPVILGSLGAANFVTAVLNKNINTSESEVPVINNMILPPTSLSLTTPGILVLNPCALSSGLVNLFPSNSNNSSVDLASNNRHHENTSASIIDMCPGPIKSILSFLTTKPQSTKASVFTASFDQNNTFISQEASPSTSILTSKCTENCTKLPDISEVCVLPLESEHLTIAEAECETDNKLENHETNLTVEKNSQYIDEDNGVSPAKKPMLIKTSVIDVSDIKDTELESDDDCADILNCNNICDEVDGNVVTADKANEVVSEASIKVNKMLTRQSNIQNESLEISDKQSTSKSESENISEEQINSKEVSESEIQNVAKKKRTRYNNSEKKPKKSINLKCDLCSATFSKTGNYHRHRKIHTIATEGEDCRFACSQCDRKFLQKCDLKRHMLIHMKKEPFRCEVCDKGYIRQSDLKVHIRFHTRERTHACDTCDKKFFQSGDLNRHKRRVHDESAGLVCGHCKRSYAKETTLIRHMQDNHRNLILKCLNDRVKT</sequence>
<dbReference type="FunFam" id="3.30.160.60:FF:000065">
    <property type="entry name" value="B-cell CLL/lymphoma 6, member B"/>
    <property type="match status" value="1"/>
</dbReference>
<feature type="domain" description="C2H2-type" evidence="11">
    <location>
        <begin position="594"/>
        <end position="622"/>
    </location>
</feature>
<name>A0AAN8K139_PATCE</name>
<dbReference type="InterPro" id="IPR013087">
    <property type="entry name" value="Znf_C2H2_type"/>
</dbReference>
<proteinExistence type="predicted"/>
<feature type="compositionally biased region" description="Polar residues" evidence="10">
    <location>
        <begin position="9"/>
        <end position="30"/>
    </location>
</feature>
<evidence type="ECO:0000259" key="11">
    <source>
        <dbReference type="PROSITE" id="PS50157"/>
    </source>
</evidence>
<keyword evidence="6" id="KW-0805">Transcription regulation</keyword>
<dbReference type="PROSITE" id="PS50157">
    <property type="entry name" value="ZINC_FINGER_C2H2_2"/>
    <property type="match status" value="5"/>
</dbReference>
<comment type="subcellular location">
    <subcellularLocation>
        <location evidence="1">Nucleus</location>
    </subcellularLocation>
</comment>
<keyword evidence="3" id="KW-0677">Repeat</keyword>
<feature type="domain" description="C2H2-type" evidence="11">
    <location>
        <begin position="538"/>
        <end position="565"/>
    </location>
</feature>
<keyword evidence="2" id="KW-0479">Metal-binding</keyword>
<evidence type="ECO:0000256" key="2">
    <source>
        <dbReference type="ARBA" id="ARBA00022723"/>
    </source>
</evidence>
<dbReference type="GO" id="GO:0000981">
    <property type="term" value="F:DNA-binding transcription factor activity, RNA polymerase II-specific"/>
    <property type="evidence" value="ECO:0007669"/>
    <property type="project" value="TreeGrafter"/>
</dbReference>
<feature type="region of interest" description="Disordered" evidence="10">
    <location>
        <begin position="1"/>
        <end position="44"/>
    </location>
</feature>
<evidence type="ECO:0000256" key="8">
    <source>
        <dbReference type="ARBA" id="ARBA00023242"/>
    </source>
</evidence>
<organism evidence="12 13">
    <name type="scientific">Patella caerulea</name>
    <name type="common">Rayed Mediterranean limpet</name>
    <dbReference type="NCBI Taxonomy" id="87958"/>
    <lineage>
        <taxon>Eukaryota</taxon>
        <taxon>Metazoa</taxon>
        <taxon>Spiralia</taxon>
        <taxon>Lophotrochozoa</taxon>
        <taxon>Mollusca</taxon>
        <taxon>Gastropoda</taxon>
        <taxon>Patellogastropoda</taxon>
        <taxon>Patelloidea</taxon>
        <taxon>Patellidae</taxon>
        <taxon>Patella</taxon>
    </lineage>
</organism>
<dbReference type="Pfam" id="PF00096">
    <property type="entry name" value="zf-C2H2"/>
    <property type="match status" value="2"/>
</dbReference>
<dbReference type="SMART" id="SM00355">
    <property type="entry name" value="ZnF_C2H2"/>
    <property type="match status" value="5"/>
</dbReference>
<dbReference type="PROSITE" id="PS00028">
    <property type="entry name" value="ZINC_FINGER_C2H2_1"/>
    <property type="match status" value="5"/>
</dbReference>
<feature type="domain" description="C2H2-type" evidence="11">
    <location>
        <begin position="623"/>
        <end position="646"/>
    </location>
</feature>
<evidence type="ECO:0000256" key="9">
    <source>
        <dbReference type="PROSITE-ProRule" id="PRU00042"/>
    </source>
</evidence>
<dbReference type="AlphaFoldDB" id="A0AAN8K139"/>
<dbReference type="GO" id="GO:0003677">
    <property type="term" value="F:DNA binding"/>
    <property type="evidence" value="ECO:0007669"/>
    <property type="project" value="UniProtKB-KW"/>
</dbReference>
<evidence type="ECO:0000256" key="10">
    <source>
        <dbReference type="SAM" id="MobiDB-lite"/>
    </source>
</evidence>
<keyword evidence="5" id="KW-0862">Zinc</keyword>
<dbReference type="GO" id="GO:0005634">
    <property type="term" value="C:nucleus"/>
    <property type="evidence" value="ECO:0007669"/>
    <property type="project" value="UniProtKB-SubCell"/>
</dbReference>
<dbReference type="FunFam" id="3.30.160.60:FF:000446">
    <property type="entry name" value="Zinc finger protein"/>
    <property type="match status" value="2"/>
</dbReference>
<evidence type="ECO:0000313" key="13">
    <source>
        <dbReference type="Proteomes" id="UP001347796"/>
    </source>
</evidence>
<comment type="caution">
    <text evidence="12">The sequence shown here is derived from an EMBL/GenBank/DDBJ whole genome shotgun (WGS) entry which is preliminary data.</text>
</comment>
<accession>A0AAN8K139</accession>
<dbReference type="PANTHER" id="PTHR24394:SF48">
    <property type="entry name" value="ZINC FINGER PROTEIN 771"/>
    <property type="match status" value="1"/>
</dbReference>
<gene>
    <name evidence="12" type="ORF">SNE40_008050</name>
</gene>
<dbReference type="GO" id="GO:0008270">
    <property type="term" value="F:zinc ion binding"/>
    <property type="evidence" value="ECO:0007669"/>
    <property type="project" value="UniProtKB-KW"/>
</dbReference>
<evidence type="ECO:0000256" key="6">
    <source>
        <dbReference type="ARBA" id="ARBA00023015"/>
    </source>
</evidence>
<protein>
    <recommendedName>
        <fullName evidence="11">C2H2-type domain-containing protein</fullName>
    </recommendedName>
</protein>
<evidence type="ECO:0000256" key="3">
    <source>
        <dbReference type="ARBA" id="ARBA00022737"/>
    </source>
</evidence>
<evidence type="ECO:0000256" key="5">
    <source>
        <dbReference type="ARBA" id="ARBA00022833"/>
    </source>
</evidence>
<dbReference type="InterPro" id="IPR036236">
    <property type="entry name" value="Znf_C2H2_sf"/>
</dbReference>
<dbReference type="EMBL" id="JAZGQO010000006">
    <property type="protein sequence ID" value="KAK6185915.1"/>
    <property type="molecule type" value="Genomic_DNA"/>
</dbReference>
<dbReference type="Proteomes" id="UP001347796">
    <property type="component" value="Unassembled WGS sequence"/>
</dbReference>
<keyword evidence="13" id="KW-1185">Reference proteome</keyword>
<dbReference type="PANTHER" id="PTHR24394">
    <property type="entry name" value="ZINC FINGER PROTEIN"/>
    <property type="match status" value="1"/>
</dbReference>
<feature type="region of interest" description="Disordered" evidence="10">
    <location>
        <begin position="446"/>
        <end position="482"/>
    </location>
</feature>
<evidence type="ECO:0000256" key="4">
    <source>
        <dbReference type="ARBA" id="ARBA00022771"/>
    </source>
</evidence>